<dbReference type="GeneID" id="54479586"/>
<dbReference type="RefSeq" id="XP_033585033.1">
    <property type="nucleotide sequence ID" value="XM_033738584.1"/>
</dbReference>
<evidence type="ECO:0000313" key="2">
    <source>
        <dbReference type="Proteomes" id="UP000799767"/>
    </source>
</evidence>
<sequence length="319" mass="35657">MALLAYQALDSPEALPSCRCTINFQGRLLCKKELHRPATAAARSRWERVEGELRGTSLSFEFVPFRQRQGREQDSTPSRARSYTLQFADAGLAVDSKDHVNPFSEEGVNAFRLRVEGEQLLCVAPTAEKAAIWVEQVLAAVAISGPIDERAMAKYPCIPPRRPKASNACEEGISGRWLWMRWSSQARMQYDWLMGVSHGSRNEGLNQDIEIGKGRMPHHPATAPTKALEWWIIDAIVSDPDTGSRISNPSVAATQCPCSSCQTPESSKATRLSYQHGTKEPIMTLSSIELHILQSQRVQLERPHAHRRRRAAETVHHSL</sequence>
<organism evidence="1 2">
    <name type="scientific">Neohortaea acidophila</name>
    <dbReference type="NCBI Taxonomy" id="245834"/>
    <lineage>
        <taxon>Eukaryota</taxon>
        <taxon>Fungi</taxon>
        <taxon>Dikarya</taxon>
        <taxon>Ascomycota</taxon>
        <taxon>Pezizomycotina</taxon>
        <taxon>Dothideomycetes</taxon>
        <taxon>Dothideomycetidae</taxon>
        <taxon>Mycosphaerellales</taxon>
        <taxon>Teratosphaeriaceae</taxon>
        <taxon>Neohortaea</taxon>
    </lineage>
</organism>
<accession>A0A6A6PFM7</accession>
<evidence type="ECO:0000313" key="1">
    <source>
        <dbReference type="EMBL" id="KAF2478463.1"/>
    </source>
</evidence>
<reference evidence="1" key="1">
    <citation type="journal article" date="2020" name="Stud. Mycol.">
        <title>101 Dothideomycetes genomes: a test case for predicting lifestyles and emergence of pathogens.</title>
        <authorList>
            <person name="Haridas S."/>
            <person name="Albert R."/>
            <person name="Binder M."/>
            <person name="Bloem J."/>
            <person name="Labutti K."/>
            <person name="Salamov A."/>
            <person name="Andreopoulos B."/>
            <person name="Baker S."/>
            <person name="Barry K."/>
            <person name="Bills G."/>
            <person name="Bluhm B."/>
            <person name="Cannon C."/>
            <person name="Castanera R."/>
            <person name="Culley D."/>
            <person name="Daum C."/>
            <person name="Ezra D."/>
            <person name="Gonzalez J."/>
            <person name="Henrissat B."/>
            <person name="Kuo A."/>
            <person name="Liang C."/>
            <person name="Lipzen A."/>
            <person name="Lutzoni F."/>
            <person name="Magnuson J."/>
            <person name="Mondo S."/>
            <person name="Nolan M."/>
            <person name="Ohm R."/>
            <person name="Pangilinan J."/>
            <person name="Park H.-J."/>
            <person name="Ramirez L."/>
            <person name="Alfaro M."/>
            <person name="Sun H."/>
            <person name="Tritt A."/>
            <person name="Yoshinaga Y."/>
            <person name="Zwiers L.-H."/>
            <person name="Turgeon B."/>
            <person name="Goodwin S."/>
            <person name="Spatafora J."/>
            <person name="Crous P."/>
            <person name="Grigoriev I."/>
        </authorList>
    </citation>
    <scope>NUCLEOTIDE SEQUENCE</scope>
    <source>
        <strain evidence="1">CBS 113389</strain>
    </source>
</reference>
<dbReference type="InterPro" id="IPR011993">
    <property type="entry name" value="PH-like_dom_sf"/>
</dbReference>
<proteinExistence type="predicted"/>
<dbReference type="Proteomes" id="UP000799767">
    <property type="component" value="Unassembled WGS sequence"/>
</dbReference>
<gene>
    <name evidence="1" type="ORF">BDY17DRAFT_66135</name>
</gene>
<dbReference type="PANTHER" id="PTHR37283">
    <property type="entry name" value="PH DOMAIN-CONTAINING PROTEIN YHR131C"/>
    <property type="match status" value="1"/>
</dbReference>
<dbReference type="OrthoDB" id="5865767at2759"/>
<keyword evidence="2" id="KW-1185">Reference proteome</keyword>
<name>A0A6A6PFM7_9PEZI</name>
<dbReference type="PANTHER" id="PTHR37283:SF1">
    <property type="entry name" value="PH DOMAIN-CONTAINING PROTEIN YHR131C"/>
    <property type="match status" value="1"/>
</dbReference>
<evidence type="ECO:0008006" key="3">
    <source>
        <dbReference type="Google" id="ProtNLM"/>
    </source>
</evidence>
<dbReference type="EMBL" id="MU001649">
    <property type="protein sequence ID" value="KAF2478463.1"/>
    <property type="molecule type" value="Genomic_DNA"/>
</dbReference>
<protein>
    <recommendedName>
        <fullName evidence="3">PH domain-containing protein</fullName>
    </recommendedName>
</protein>
<dbReference type="Gene3D" id="2.30.29.30">
    <property type="entry name" value="Pleckstrin-homology domain (PH domain)/Phosphotyrosine-binding domain (PTB)"/>
    <property type="match status" value="1"/>
</dbReference>
<dbReference type="AlphaFoldDB" id="A0A6A6PFM7"/>